<comment type="caution">
    <text evidence="1">The sequence shown here is derived from an EMBL/GenBank/DDBJ whole genome shotgun (WGS) entry which is preliminary data.</text>
</comment>
<protein>
    <submittedName>
        <fullName evidence="1">Jg14139 protein</fullName>
    </submittedName>
</protein>
<evidence type="ECO:0000313" key="1">
    <source>
        <dbReference type="EMBL" id="CAH2211218.1"/>
    </source>
</evidence>
<organism evidence="1 2">
    <name type="scientific">Pararge aegeria aegeria</name>
    <dbReference type="NCBI Taxonomy" id="348720"/>
    <lineage>
        <taxon>Eukaryota</taxon>
        <taxon>Metazoa</taxon>
        <taxon>Ecdysozoa</taxon>
        <taxon>Arthropoda</taxon>
        <taxon>Hexapoda</taxon>
        <taxon>Insecta</taxon>
        <taxon>Pterygota</taxon>
        <taxon>Neoptera</taxon>
        <taxon>Endopterygota</taxon>
        <taxon>Lepidoptera</taxon>
        <taxon>Glossata</taxon>
        <taxon>Ditrysia</taxon>
        <taxon>Papilionoidea</taxon>
        <taxon>Nymphalidae</taxon>
        <taxon>Satyrinae</taxon>
        <taxon>Satyrini</taxon>
        <taxon>Parargina</taxon>
        <taxon>Pararge</taxon>
    </lineage>
</organism>
<sequence>MDGWIRIFECHGSLESRRDHDPCNWVEISTNPKILS</sequence>
<evidence type="ECO:0000313" key="2">
    <source>
        <dbReference type="Proteomes" id="UP000838756"/>
    </source>
</evidence>
<accession>A0A8S4QQX5</accession>
<feature type="non-terminal residue" evidence="1">
    <location>
        <position position="36"/>
    </location>
</feature>
<gene>
    <name evidence="1" type="primary">jg14139</name>
    <name evidence="1" type="ORF">PAEG_LOCUS3055</name>
</gene>
<proteinExistence type="predicted"/>
<reference evidence="1" key="1">
    <citation type="submission" date="2022-03" db="EMBL/GenBank/DDBJ databases">
        <authorList>
            <person name="Lindestad O."/>
        </authorList>
    </citation>
    <scope>NUCLEOTIDE SEQUENCE</scope>
</reference>
<dbReference type="Proteomes" id="UP000838756">
    <property type="component" value="Unassembled WGS sequence"/>
</dbReference>
<dbReference type="AlphaFoldDB" id="A0A8S4QQX5"/>
<dbReference type="EMBL" id="CAKXAJ010009524">
    <property type="protein sequence ID" value="CAH2211218.1"/>
    <property type="molecule type" value="Genomic_DNA"/>
</dbReference>
<name>A0A8S4QQX5_9NEOP</name>
<keyword evidence="2" id="KW-1185">Reference proteome</keyword>